<evidence type="ECO:0000313" key="1">
    <source>
        <dbReference type="EMBL" id="ROO84083.1"/>
    </source>
</evidence>
<dbReference type="Proteomes" id="UP000272400">
    <property type="component" value="Unassembled WGS sequence"/>
</dbReference>
<keyword evidence="2" id="KW-1185">Reference proteome</keyword>
<evidence type="ECO:0000313" key="2">
    <source>
        <dbReference type="Proteomes" id="UP000272400"/>
    </source>
</evidence>
<dbReference type="OrthoDB" id="3389824at2"/>
<dbReference type="EMBL" id="RJKE01000001">
    <property type="protein sequence ID" value="ROO84083.1"/>
    <property type="molecule type" value="Genomic_DNA"/>
</dbReference>
<dbReference type="AlphaFoldDB" id="A0A3N1CRZ9"/>
<sequence>MARIVVELHIPVYTGDSSEYLEDIEAFLGDLEETGEIELNADPEERPDTHVFFLAGPDSDILLTAASQAAETPGTPVGAYAVLTPEGRHIPLPWSP</sequence>
<reference evidence="1 2" key="1">
    <citation type="submission" date="2018-11" db="EMBL/GenBank/DDBJ databases">
        <title>Sequencing the genomes of 1000 actinobacteria strains.</title>
        <authorList>
            <person name="Klenk H.-P."/>
        </authorList>
    </citation>
    <scope>NUCLEOTIDE SEQUENCE [LARGE SCALE GENOMIC DNA]</scope>
    <source>
        <strain evidence="1 2">DSM 44254</strain>
    </source>
</reference>
<protein>
    <submittedName>
        <fullName evidence="1">Uncharacterized protein</fullName>
    </submittedName>
</protein>
<accession>A0A3N1CRZ9</accession>
<proteinExistence type="predicted"/>
<dbReference type="RefSeq" id="WP_123663720.1">
    <property type="nucleotide sequence ID" value="NZ_RJKE01000001.1"/>
</dbReference>
<name>A0A3N1CRZ9_9ACTN</name>
<comment type="caution">
    <text evidence="1">The sequence shown here is derived from an EMBL/GenBank/DDBJ whole genome shotgun (WGS) entry which is preliminary data.</text>
</comment>
<organism evidence="1 2">
    <name type="scientific">Actinocorallia herbida</name>
    <dbReference type="NCBI Taxonomy" id="58109"/>
    <lineage>
        <taxon>Bacteria</taxon>
        <taxon>Bacillati</taxon>
        <taxon>Actinomycetota</taxon>
        <taxon>Actinomycetes</taxon>
        <taxon>Streptosporangiales</taxon>
        <taxon>Thermomonosporaceae</taxon>
        <taxon>Actinocorallia</taxon>
    </lineage>
</organism>
<gene>
    <name evidence="1" type="ORF">EDD29_1595</name>
</gene>